<feature type="transmembrane region" description="Helical" evidence="1">
    <location>
        <begin position="197"/>
        <end position="215"/>
    </location>
</feature>
<dbReference type="Pfam" id="PF05608">
    <property type="entry name" value="RTE1"/>
    <property type="match status" value="2"/>
</dbReference>
<dbReference type="PANTHER" id="PTHR20921:SF0">
    <property type="entry name" value="TRANSMEMBRANE PROTEIN 222"/>
    <property type="match status" value="1"/>
</dbReference>
<accession>A0A7R9Y9S1</accession>
<evidence type="ECO:0000313" key="2">
    <source>
        <dbReference type="EMBL" id="CAD8254441.1"/>
    </source>
</evidence>
<dbReference type="AlphaFoldDB" id="A0A7R9Y9S1"/>
<organism evidence="2">
    <name type="scientific">Pinguiococcus pyrenoidosus</name>
    <dbReference type="NCBI Taxonomy" id="172671"/>
    <lineage>
        <taxon>Eukaryota</taxon>
        <taxon>Sar</taxon>
        <taxon>Stramenopiles</taxon>
        <taxon>Ochrophyta</taxon>
        <taxon>Pinguiophyceae</taxon>
        <taxon>Pinguiochrysidales</taxon>
        <taxon>Pinguiochrysidaceae</taxon>
        <taxon>Pinguiococcus</taxon>
    </lineage>
</organism>
<keyword evidence="1" id="KW-0812">Transmembrane</keyword>
<evidence type="ECO:0000256" key="1">
    <source>
        <dbReference type="SAM" id="Phobius"/>
    </source>
</evidence>
<name>A0A7R9Y9S1_9STRA</name>
<feature type="transmembrane region" description="Helical" evidence="1">
    <location>
        <begin position="172"/>
        <end position="191"/>
    </location>
</feature>
<keyword evidence="1" id="KW-1133">Transmembrane helix</keyword>
<keyword evidence="1" id="KW-0472">Membrane</keyword>
<proteinExistence type="predicted"/>
<dbReference type="EMBL" id="HBEA01005145">
    <property type="protein sequence ID" value="CAD8254441.1"/>
    <property type="molecule type" value="Transcribed_RNA"/>
</dbReference>
<gene>
    <name evidence="2" type="ORF">PPYR1160_LOCUS3933</name>
</gene>
<dbReference type="PANTHER" id="PTHR20921">
    <property type="entry name" value="TRANSMEMBRANE PROTEIN 222"/>
    <property type="match status" value="1"/>
</dbReference>
<reference evidence="2" key="1">
    <citation type="submission" date="2021-01" db="EMBL/GenBank/DDBJ databases">
        <authorList>
            <person name="Corre E."/>
            <person name="Pelletier E."/>
            <person name="Niang G."/>
            <person name="Scheremetjew M."/>
            <person name="Finn R."/>
            <person name="Kale V."/>
            <person name="Holt S."/>
            <person name="Cochrane G."/>
            <person name="Meng A."/>
            <person name="Brown T."/>
            <person name="Cohen L."/>
        </authorList>
    </citation>
    <scope>NUCLEOTIDE SEQUENCE</scope>
    <source>
        <strain evidence="2">CCMP2078</strain>
    </source>
</reference>
<dbReference type="InterPro" id="IPR008496">
    <property type="entry name" value="TMEM222/RTE1"/>
</dbReference>
<sequence>MEFEVDVQRQARTSVRPEQNRFPFCVCWSPLPPLTWICPLIGHMGIADSSGMIWDFAGPYHINRERMIFGSPTTYVQLDPSKCEGRSWDEAVHAANIIYGGGELDGKRYKGRMHNICCDNVMCFSSLPKSSEVRGEERRGEADGNDEWSCSLQCHSHVARALNEMRYKGSTYWNMFALAFWLVFRGQYVSFGAFLKTWGPFIFIVTFVMIVHFVFDP</sequence>
<protein>
    <submittedName>
        <fullName evidence="2">Uncharacterized protein</fullName>
    </submittedName>
</protein>